<name>A0A343JD74_9CLOT</name>
<proteinExistence type="predicted"/>
<dbReference type="RefSeq" id="WP_119865615.1">
    <property type="nucleotide sequence ID" value="NZ_CP016786.1"/>
</dbReference>
<dbReference type="EMBL" id="CP016786">
    <property type="protein sequence ID" value="ASW43482.1"/>
    <property type="molecule type" value="Genomic_DNA"/>
</dbReference>
<keyword evidence="1" id="KW-1133">Transmembrane helix</keyword>
<feature type="transmembrane region" description="Helical" evidence="1">
    <location>
        <begin position="126"/>
        <end position="145"/>
    </location>
</feature>
<gene>
    <name evidence="2" type="ORF">BEN51_08310</name>
</gene>
<feature type="transmembrane region" description="Helical" evidence="1">
    <location>
        <begin position="39"/>
        <end position="72"/>
    </location>
</feature>
<keyword evidence="1" id="KW-0812">Transmembrane</keyword>
<evidence type="ECO:0000313" key="3">
    <source>
        <dbReference type="Proteomes" id="UP000264883"/>
    </source>
</evidence>
<dbReference type="AlphaFoldDB" id="A0A343JD74"/>
<accession>A0A343JD74</accession>
<reference evidence="2 3" key="1">
    <citation type="submission" date="2016-08" db="EMBL/GenBank/DDBJ databases">
        <title>Complete Genome Sequence Of The Indigo Reducing Clostridium isatidis DSM15098.</title>
        <authorList>
            <person name="Little G.T."/>
            <person name="Minton N.P."/>
        </authorList>
    </citation>
    <scope>NUCLEOTIDE SEQUENCE [LARGE SCALE GENOMIC DNA]</scope>
    <source>
        <strain evidence="2 3">DSM 15098</strain>
    </source>
</reference>
<protein>
    <submittedName>
        <fullName evidence="2">Uncharacterized protein</fullName>
    </submittedName>
</protein>
<feature type="transmembrane region" description="Helical" evidence="1">
    <location>
        <begin position="84"/>
        <end position="106"/>
    </location>
</feature>
<dbReference type="OrthoDB" id="1787445at2"/>
<evidence type="ECO:0000256" key="1">
    <source>
        <dbReference type="SAM" id="Phobius"/>
    </source>
</evidence>
<feature type="transmembrane region" description="Helical" evidence="1">
    <location>
        <begin position="9"/>
        <end position="27"/>
    </location>
</feature>
<keyword evidence="3" id="KW-1185">Reference proteome</keyword>
<evidence type="ECO:0000313" key="2">
    <source>
        <dbReference type="EMBL" id="ASW43482.1"/>
    </source>
</evidence>
<keyword evidence="1" id="KW-0472">Membrane</keyword>
<dbReference type="KEGG" id="cia:BEN51_08310"/>
<organism evidence="2 3">
    <name type="scientific">Clostridium isatidis</name>
    <dbReference type="NCBI Taxonomy" id="182773"/>
    <lineage>
        <taxon>Bacteria</taxon>
        <taxon>Bacillati</taxon>
        <taxon>Bacillota</taxon>
        <taxon>Clostridia</taxon>
        <taxon>Eubacteriales</taxon>
        <taxon>Clostridiaceae</taxon>
        <taxon>Clostridium</taxon>
    </lineage>
</organism>
<sequence length="154" mass="17517">MLQIQPIEFLLRGLPEGFIYILAVYVFSGTKLDKKRYVISALITAVFIYIIRLLPIVFGAHTVLSILFIMLLSINYNKINLAEAAKSTIITFILQYLSEAVNMLLIKFIPNLDIDKVFVDPVSKCLIGIPSLIITITIILLFYFYNKKVDARNV</sequence>
<dbReference type="Proteomes" id="UP000264883">
    <property type="component" value="Chromosome"/>
</dbReference>